<keyword evidence="2" id="KW-0813">Transport</keyword>
<evidence type="ECO:0000256" key="3">
    <source>
        <dbReference type="ARBA" id="ARBA00022729"/>
    </source>
</evidence>
<dbReference type="InterPro" id="IPR006311">
    <property type="entry name" value="TAT_signal"/>
</dbReference>
<gene>
    <name evidence="5" type="ORF">EXN61_25090</name>
</gene>
<accession>A0A546XJC0</accession>
<dbReference type="RefSeq" id="WP_142859761.1">
    <property type="nucleotide sequence ID" value="NZ_SGOE01000011.1"/>
</dbReference>
<dbReference type="EMBL" id="SGOE01000011">
    <property type="protein sequence ID" value="TRB00818.1"/>
    <property type="molecule type" value="Genomic_DNA"/>
</dbReference>
<proteinExistence type="predicted"/>
<dbReference type="InterPro" id="IPR001188">
    <property type="entry name" value="Sperm_putr-bd"/>
</dbReference>
<dbReference type="Gene3D" id="3.40.190.10">
    <property type="entry name" value="Periplasmic binding protein-like II"/>
    <property type="match status" value="2"/>
</dbReference>
<dbReference type="PANTHER" id="PTHR30222">
    <property type="entry name" value="SPERMIDINE/PUTRESCINE-BINDING PERIPLASMIC PROTEIN"/>
    <property type="match status" value="1"/>
</dbReference>
<keyword evidence="4" id="KW-0574">Periplasm</keyword>
<dbReference type="GO" id="GO:0015846">
    <property type="term" value="P:polyamine transport"/>
    <property type="evidence" value="ECO:0007669"/>
    <property type="project" value="InterPro"/>
</dbReference>
<keyword evidence="3" id="KW-0732">Signal</keyword>
<comment type="subcellular location">
    <subcellularLocation>
        <location evidence="1">Periplasm</location>
    </subcellularLocation>
</comment>
<dbReference type="InterPro" id="IPR006059">
    <property type="entry name" value="SBP"/>
</dbReference>
<evidence type="ECO:0000256" key="2">
    <source>
        <dbReference type="ARBA" id="ARBA00022448"/>
    </source>
</evidence>
<evidence type="ECO:0000313" key="5">
    <source>
        <dbReference type="EMBL" id="TRB00818.1"/>
    </source>
</evidence>
<organism evidence="5 6">
    <name type="scientific">Agrobacterium tumefaciens</name>
    <dbReference type="NCBI Taxonomy" id="358"/>
    <lineage>
        <taxon>Bacteria</taxon>
        <taxon>Pseudomonadati</taxon>
        <taxon>Pseudomonadota</taxon>
        <taxon>Alphaproteobacteria</taxon>
        <taxon>Hyphomicrobiales</taxon>
        <taxon>Rhizobiaceae</taxon>
        <taxon>Rhizobium/Agrobacterium group</taxon>
        <taxon>Agrobacterium</taxon>
        <taxon>Agrobacterium tumefaciens complex</taxon>
    </lineage>
</organism>
<sequence>MKHEDHNKKEITSARTADLFNEVMLARRSFMLGTAAIAAGATLGAWVPQARAAVGGNLEVMAWEGYTLETETAEWRKANNITMRAAIMSNQDDVTAKIVGSNAVRLDLAEYSNGYNAIYNELGVLTELDVSKIPNYNKDDIYAPFYEGDMWYWDGKNWAMPWVWGLDTIVVNPELTGFEVKSYEDLLRPELTGKLAFLDNPLTVWPQIAKVTGYGEKFPNLTKDELGDCFEKLKPYRDQTKVFASSNGDVISLFASGEIAACFCVWSAVPLETAKQNVKTVAVYPKEGAAVWADAWFIPKTAENIETAHAFINEALEPEIQASISKTAVAAAVSKKAPALMDAGTKALFDYDNFDQQFKTMKVYGQPPRTSTEFATYDDWLQVWADFRAGF</sequence>
<dbReference type="PANTHER" id="PTHR30222:SF17">
    <property type="entry name" value="SPERMIDINE_PUTRESCINE-BINDING PERIPLASMIC PROTEIN"/>
    <property type="match status" value="1"/>
</dbReference>
<dbReference type="AlphaFoldDB" id="A0A546XJC0"/>
<dbReference type="PRINTS" id="PR00909">
    <property type="entry name" value="SPERMDNBNDNG"/>
</dbReference>
<name>A0A546XJC0_AGRTU</name>
<dbReference type="SUPFAM" id="SSF53850">
    <property type="entry name" value="Periplasmic binding protein-like II"/>
    <property type="match status" value="1"/>
</dbReference>
<comment type="caution">
    <text evidence="5">The sequence shown here is derived from an EMBL/GenBank/DDBJ whole genome shotgun (WGS) entry which is preliminary data.</text>
</comment>
<evidence type="ECO:0000256" key="1">
    <source>
        <dbReference type="ARBA" id="ARBA00004418"/>
    </source>
</evidence>
<reference evidence="5 6" key="1">
    <citation type="journal article" date="2019" name="Appl. Microbiol. Biotechnol.">
        <title>Differential efficiency of wild type rhizogenic strains for rol gene transformation of plants.</title>
        <authorList>
            <person name="Desmet S."/>
            <person name="De Keyser E."/>
            <person name="Van Vaerenbergh J."/>
            <person name="Baeyen S."/>
            <person name="Van Huylenbroeck J."/>
            <person name="Geelen D."/>
            <person name="Dhooghe E."/>
        </authorList>
    </citation>
    <scope>NUCLEOTIDE SEQUENCE [LARGE SCALE GENOMIC DNA]</scope>
    <source>
        <strain evidence="5 6">MAFF210266</strain>
    </source>
</reference>
<dbReference type="GO" id="GO:0042597">
    <property type="term" value="C:periplasmic space"/>
    <property type="evidence" value="ECO:0007669"/>
    <property type="project" value="UniProtKB-SubCell"/>
</dbReference>
<dbReference type="GO" id="GO:0019808">
    <property type="term" value="F:polyamine binding"/>
    <property type="evidence" value="ECO:0007669"/>
    <property type="project" value="InterPro"/>
</dbReference>
<dbReference type="Pfam" id="PF13416">
    <property type="entry name" value="SBP_bac_8"/>
    <property type="match status" value="1"/>
</dbReference>
<dbReference type="PROSITE" id="PS51318">
    <property type="entry name" value="TAT"/>
    <property type="match status" value="1"/>
</dbReference>
<dbReference type="Proteomes" id="UP000317023">
    <property type="component" value="Unassembled WGS sequence"/>
</dbReference>
<evidence type="ECO:0000313" key="6">
    <source>
        <dbReference type="Proteomes" id="UP000317023"/>
    </source>
</evidence>
<protein>
    <submittedName>
        <fullName evidence="5">Extracellular solute-binding protein</fullName>
    </submittedName>
</protein>
<evidence type="ECO:0000256" key="4">
    <source>
        <dbReference type="ARBA" id="ARBA00022764"/>
    </source>
</evidence>